<feature type="transmembrane region" description="Helical" evidence="1">
    <location>
        <begin position="413"/>
        <end position="433"/>
    </location>
</feature>
<dbReference type="InterPro" id="IPR036259">
    <property type="entry name" value="MFS_trans_sf"/>
</dbReference>
<feature type="transmembrane region" description="Helical" evidence="1">
    <location>
        <begin position="87"/>
        <end position="106"/>
    </location>
</feature>
<proteinExistence type="predicted"/>
<feature type="transmembrane region" description="Helical" evidence="1">
    <location>
        <begin position="237"/>
        <end position="258"/>
    </location>
</feature>
<feature type="transmembrane region" description="Helical" evidence="1">
    <location>
        <begin position="158"/>
        <end position="179"/>
    </location>
</feature>
<dbReference type="GO" id="GO:0008643">
    <property type="term" value="P:carbohydrate transport"/>
    <property type="evidence" value="ECO:0007669"/>
    <property type="project" value="InterPro"/>
</dbReference>
<dbReference type="Pfam" id="PF13347">
    <property type="entry name" value="MFS_2"/>
    <property type="match status" value="1"/>
</dbReference>
<dbReference type="Proteomes" id="UP000000845">
    <property type="component" value="Chromosome"/>
</dbReference>
<dbReference type="HOGENOM" id="CLU_027408_6_3_0"/>
<keyword evidence="3" id="KW-1185">Reference proteome</keyword>
<evidence type="ECO:0000256" key="1">
    <source>
        <dbReference type="SAM" id="Phobius"/>
    </source>
</evidence>
<feature type="transmembrane region" description="Helical" evidence="1">
    <location>
        <begin position="270"/>
        <end position="291"/>
    </location>
</feature>
<keyword evidence="1" id="KW-0812">Transmembrane</keyword>
<dbReference type="PANTHER" id="PTHR11328">
    <property type="entry name" value="MAJOR FACILITATOR SUPERFAMILY DOMAIN-CONTAINING PROTEIN"/>
    <property type="match status" value="1"/>
</dbReference>
<dbReference type="InterPro" id="IPR039672">
    <property type="entry name" value="MFS_2"/>
</dbReference>
<dbReference type="PANTHER" id="PTHR11328:SF24">
    <property type="entry name" value="MAJOR FACILITATOR SUPERFAMILY (MFS) PROFILE DOMAIN-CONTAINING PROTEIN"/>
    <property type="match status" value="1"/>
</dbReference>
<reference evidence="2 3" key="2">
    <citation type="journal article" date="2010" name="Stand. Genomic Sci.">
        <title>Complete genome sequence of Sebaldella termitidis type strain (NCTC 11300).</title>
        <authorList>
            <person name="Harmon-Smith M."/>
            <person name="Celia L."/>
            <person name="Chertkov O."/>
            <person name="Lapidus A."/>
            <person name="Copeland A."/>
            <person name="Glavina Del Rio T."/>
            <person name="Nolan M."/>
            <person name="Lucas S."/>
            <person name="Tice H."/>
            <person name="Cheng J.F."/>
            <person name="Han C."/>
            <person name="Detter J.C."/>
            <person name="Bruce D."/>
            <person name="Goodwin L."/>
            <person name="Pitluck S."/>
            <person name="Pati A."/>
            <person name="Liolios K."/>
            <person name="Ivanova N."/>
            <person name="Mavromatis K."/>
            <person name="Mikhailova N."/>
            <person name="Chen A."/>
            <person name="Palaniappan K."/>
            <person name="Land M."/>
            <person name="Hauser L."/>
            <person name="Chang Y.J."/>
            <person name="Jeffries C.D."/>
            <person name="Brettin T."/>
            <person name="Goker M."/>
            <person name="Beck B."/>
            <person name="Bristow J."/>
            <person name="Eisen J.A."/>
            <person name="Markowitz V."/>
            <person name="Hugenholtz P."/>
            <person name="Kyrpides N.C."/>
            <person name="Klenk H.P."/>
            <person name="Chen F."/>
        </authorList>
    </citation>
    <scope>NUCLEOTIDE SEQUENCE [LARGE SCALE GENOMIC DNA]</scope>
    <source>
        <strain evidence="3">ATCC 33386 / NCTC 11300</strain>
    </source>
</reference>
<dbReference type="GO" id="GO:0005886">
    <property type="term" value="C:plasma membrane"/>
    <property type="evidence" value="ECO:0007669"/>
    <property type="project" value="TreeGrafter"/>
</dbReference>
<feature type="transmembrane region" description="Helical" evidence="1">
    <location>
        <begin position="191"/>
        <end position="209"/>
    </location>
</feature>
<feature type="transmembrane region" description="Helical" evidence="1">
    <location>
        <begin position="327"/>
        <end position="348"/>
    </location>
</feature>
<keyword evidence="1" id="KW-0472">Membrane</keyword>
<dbReference type="SUPFAM" id="SSF103473">
    <property type="entry name" value="MFS general substrate transporter"/>
    <property type="match status" value="1"/>
</dbReference>
<organism evidence="2 3">
    <name type="scientific">Sebaldella termitidis (strain ATCC 33386 / NCTC 11300)</name>
    <dbReference type="NCBI Taxonomy" id="526218"/>
    <lineage>
        <taxon>Bacteria</taxon>
        <taxon>Fusobacteriati</taxon>
        <taxon>Fusobacteriota</taxon>
        <taxon>Fusobacteriia</taxon>
        <taxon>Fusobacteriales</taxon>
        <taxon>Leptotrichiaceae</taxon>
        <taxon>Sebaldella</taxon>
    </lineage>
</organism>
<name>D1AMI2_SEBTE</name>
<dbReference type="KEGG" id="str:Sterm_2711"/>
<feature type="transmembrane region" description="Helical" evidence="1">
    <location>
        <begin position="303"/>
        <end position="321"/>
    </location>
</feature>
<keyword evidence="1" id="KW-1133">Transmembrane helix</keyword>
<reference evidence="3" key="1">
    <citation type="submission" date="2009-09" db="EMBL/GenBank/DDBJ databases">
        <title>The complete chromosome of Sebaldella termitidis ATCC 33386.</title>
        <authorList>
            <consortium name="US DOE Joint Genome Institute (JGI-PGF)"/>
            <person name="Lucas S."/>
            <person name="Copeland A."/>
            <person name="Lapidus A."/>
            <person name="Glavina del Rio T."/>
            <person name="Dalin E."/>
            <person name="Tice H."/>
            <person name="Bruce D."/>
            <person name="Goodwin L."/>
            <person name="Pitluck S."/>
            <person name="Kyrpides N."/>
            <person name="Mavromatis K."/>
            <person name="Ivanova N."/>
            <person name="Mikhailova N."/>
            <person name="Sims D."/>
            <person name="Meincke L."/>
            <person name="Brettin T."/>
            <person name="Detter J.C."/>
            <person name="Han C."/>
            <person name="Larimer F."/>
            <person name="Land M."/>
            <person name="Hauser L."/>
            <person name="Markowitz V."/>
            <person name="Cheng J.F."/>
            <person name="Hugenholtz P."/>
            <person name="Woyke T."/>
            <person name="Wu D."/>
            <person name="Eisen J.A."/>
        </authorList>
    </citation>
    <scope>NUCLEOTIDE SEQUENCE [LARGE SCALE GENOMIC DNA]</scope>
    <source>
        <strain evidence="3">ATCC 33386 / NCTC 11300</strain>
    </source>
</reference>
<dbReference type="Gene3D" id="1.20.1250.20">
    <property type="entry name" value="MFS general substrate transporter like domains"/>
    <property type="match status" value="2"/>
</dbReference>
<gene>
    <name evidence="2" type="ordered locus">Sterm_2711</name>
</gene>
<dbReference type="eggNOG" id="COG2211">
    <property type="taxonomic scope" value="Bacteria"/>
</dbReference>
<evidence type="ECO:0000313" key="2">
    <source>
        <dbReference type="EMBL" id="ACZ09556.1"/>
    </source>
</evidence>
<dbReference type="GO" id="GO:0015293">
    <property type="term" value="F:symporter activity"/>
    <property type="evidence" value="ECO:0007669"/>
    <property type="project" value="InterPro"/>
</dbReference>
<sequence>MKSRLSKGKYWIYGIGVSYFIMDQLFNQWLPYYYLPPKEETGLSPLLPAGLITLALVLSRFIDAVSDPLVGYLSDKTNSKWGKRTPFIALGGIPLGFTMVLFFFPVKMTTMTTFISLTIVGGLFFIFYTMVGGPYNALIPDITNSKEERLDLSTVQSVFRLVFTAVAMVLPGLLIPLLGGDNTEKGLRLTIILLSIIAVLGIYICIFFLDEKNISNNKITESVKFKESSKYILKKDIVIYFAAFFFFFVGFNLLRGMINYYVVSIMQKPKGIITLISVILFGSAALCFPITNKLSKKYSYKKVIIVDIIILILGGSGLLFIDSQNSLLAYVLFFICGTGLSGAAFIFPQAMISEIAVSISGRHKVSVEGLLFGIQGFFLKMAFLVQQAIQLNVLVIGSEKDSEGLKYATSQGIYAAIAISLAFFVLSLFFYLLKKEKEDSEL</sequence>
<accession>D1AMI2</accession>
<feature type="transmembrane region" description="Helical" evidence="1">
    <location>
        <begin position="369"/>
        <end position="393"/>
    </location>
</feature>
<feature type="transmembrane region" description="Helical" evidence="1">
    <location>
        <begin position="112"/>
        <end position="137"/>
    </location>
</feature>
<dbReference type="STRING" id="526218.Sterm_2711"/>
<evidence type="ECO:0000313" key="3">
    <source>
        <dbReference type="Proteomes" id="UP000000845"/>
    </source>
</evidence>
<dbReference type="AlphaFoldDB" id="D1AMI2"/>
<dbReference type="EMBL" id="CP001739">
    <property type="protein sequence ID" value="ACZ09556.1"/>
    <property type="molecule type" value="Genomic_DNA"/>
</dbReference>
<protein>
    <submittedName>
        <fullName evidence="2">Major facilitator superfamily MFS_1</fullName>
    </submittedName>
</protein>